<evidence type="ECO:0000256" key="3">
    <source>
        <dbReference type="ARBA" id="ARBA00022891"/>
    </source>
</evidence>
<comment type="similarity">
    <text evidence="1">Belongs to the bacterial PQQ dehydrogenase family.</text>
</comment>
<gene>
    <name evidence="10" type="ORF">ABR85_09900</name>
</gene>
<dbReference type="Pfam" id="PF01011">
    <property type="entry name" value="PQQ"/>
    <property type="match status" value="2"/>
</dbReference>
<evidence type="ECO:0000256" key="2">
    <source>
        <dbReference type="ARBA" id="ARBA00022723"/>
    </source>
</evidence>
<dbReference type="SMART" id="SM00564">
    <property type="entry name" value="PQQ"/>
    <property type="match status" value="6"/>
</dbReference>
<feature type="binding site" evidence="6">
    <location>
        <position position="121"/>
    </location>
    <ligand>
        <name>pyrroloquinoline quinone</name>
        <dbReference type="ChEBI" id="CHEBI:58442"/>
    </ligand>
</feature>
<evidence type="ECO:0000313" key="11">
    <source>
        <dbReference type="Proteomes" id="UP000051242"/>
    </source>
</evidence>
<keyword evidence="8" id="KW-1015">Disulfide bond</keyword>
<comment type="cofactor">
    <cofactor evidence="7">
        <name>Ca(2+)</name>
        <dbReference type="ChEBI" id="CHEBI:29108"/>
    </cofactor>
    <text evidence="7">Binds 1 Ca(2+) ion per subunit.</text>
</comment>
<dbReference type="InterPro" id="IPR018391">
    <property type="entry name" value="PQQ_b-propeller_rpt"/>
</dbReference>
<keyword evidence="3 6" id="KW-0634">PQQ</keyword>
<dbReference type="InterPro" id="IPR017512">
    <property type="entry name" value="PQQ_MeOH/EtOH_DH"/>
</dbReference>
<dbReference type="InterPro" id="IPR002372">
    <property type="entry name" value="PQQ_rpt_dom"/>
</dbReference>
<feature type="binding site" evidence="7">
    <location>
        <position position="233"/>
    </location>
    <ligand>
        <name>Ca(2+)</name>
        <dbReference type="ChEBI" id="CHEBI:29108"/>
    </ligand>
</feature>
<feature type="disulfide bond" evidence="8">
    <location>
        <begin position="165"/>
        <end position="166"/>
    </location>
</feature>
<dbReference type="NCBIfam" id="TIGR03075">
    <property type="entry name" value="PQQ_enz_alc_DH"/>
    <property type="match status" value="1"/>
</dbReference>
<dbReference type="Gene3D" id="2.140.10.10">
    <property type="entry name" value="Quinoprotein alcohol dehydrogenase-like superfamily"/>
    <property type="match status" value="1"/>
</dbReference>
<keyword evidence="7" id="KW-0106">Calcium</keyword>
<comment type="caution">
    <text evidence="10">The sequence shown here is derived from an EMBL/GenBank/DDBJ whole genome shotgun (WGS) entry which is preliminary data.</text>
</comment>
<evidence type="ECO:0000256" key="5">
    <source>
        <dbReference type="PIRSR" id="PIRSR617512-1"/>
    </source>
</evidence>
<evidence type="ECO:0000256" key="4">
    <source>
        <dbReference type="ARBA" id="ARBA00023002"/>
    </source>
</evidence>
<evidence type="ECO:0000259" key="9">
    <source>
        <dbReference type="Pfam" id="PF01011"/>
    </source>
</evidence>
<accession>A0A0R2T263</accession>
<comment type="cofactor">
    <cofactor evidence="6">
        <name>pyrroloquinoline quinone</name>
        <dbReference type="ChEBI" id="CHEBI:58442"/>
    </cofactor>
    <text evidence="6">Binds 1 PQQ group per subunit.</text>
</comment>
<dbReference type="GO" id="GO:0005509">
    <property type="term" value="F:calcium ion binding"/>
    <property type="evidence" value="ECO:0007669"/>
    <property type="project" value="InterPro"/>
</dbReference>
<dbReference type="Proteomes" id="UP000051242">
    <property type="component" value="Unassembled WGS sequence"/>
</dbReference>
<reference evidence="10 11" key="1">
    <citation type="submission" date="2015-10" db="EMBL/GenBank/DDBJ databases">
        <title>Metagenome-Assembled Genomes uncover a global brackish microbiome.</title>
        <authorList>
            <person name="Hugerth L.W."/>
            <person name="Larsson J."/>
            <person name="Alneberg J."/>
            <person name="Lindh M.V."/>
            <person name="Legrand C."/>
            <person name="Pinhassi J."/>
            <person name="Andersson A.F."/>
        </authorList>
    </citation>
    <scope>NUCLEOTIDE SEQUENCE [LARGE SCALE GENOMIC DNA]</scope>
    <source>
        <strain evidence="10">BACL22 MAG-120619-bin3</strain>
    </source>
</reference>
<dbReference type="GO" id="GO:0016020">
    <property type="term" value="C:membrane"/>
    <property type="evidence" value="ECO:0007669"/>
    <property type="project" value="InterPro"/>
</dbReference>
<name>A0A0R2T263_9GAMM</name>
<keyword evidence="2 7" id="KW-0479">Metal-binding</keyword>
<feature type="active site" description="Proton acceptor" evidence="5">
    <location>
        <position position="342"/>
    </location>
</feature>
<feature type="domain" description="Pyrrolo-quinoline quinone repeat" evidence="9">
    <location>
        <begin position="80"/>
        <end position="382"/>
    </location>
</feature>
<dbReference type="AlphaFoldDB" id="A0A0R2T263"/>
<feature type="domain" description="Pyrrolo-quinoline quinone repeat" evidence="9">
    <location>
        <begin position="500"/>
        <end position="559"/>
    </location>
</feature>
<dbReference type="GO" id="GO:0016614">
    <property type="term" value="F:oxidoreductase activity, acting on CH-OH group of donors"/>
    <property type="evidence" value="ECO:0007669"/>
    <property type="project" value="InterPro"/>
</dbReference>
<dbReference type="PANTHER" id="PTHR32303">
    <property type="entry name" value="QUINOPROTEIN ALCOHOL DEHYDROGENASE (CYTOCHROME C)"/>
    <property type="match status" value="1"/>
</dbReference>
<evidence type="ECO:0000256" key="1">
    <source>
        <dbReference type="ARBA" id="ARBA00008156"/>
    </source>
</evidence>
<dbReference type="EMBL" id="LICD01000168">
    <property type="protein sequence ID" value="KRO79490.1"/>
    <property type="molecule type" value="Genomic_DNA"/>
</dbReference>
<feature type="binding site" evidence="7">
    <location>
        <position position="299"/>
    </location>
    <ligand>
        <name>Ca(2+)</name>
        <dbReference type="ChEBI" id="CHEBI:29108"/>
    </ligand>
</feature>
<evidence type="ECO:0000256" key="8">
    <source>
        <dbReference type="PIRSR" id="PIRSR617512-4"/>
    </source>
</evidence>
<feature type="binding site" evidence="6">
    <location>
        <begin position="428"/>
        <end position="429"/>
    </location>
    <ligand>
        <name>pyrroloquinoline quinone</name>
        <dbReference type="ChEBI" id="CHEBI:58442"/>
    </ligand>
</feature>
<dbReference type="InterPro" id="IPR011047">
    <property type="entry name" value="Quinoprotein_ADH-like_sf"/>
</dbReference>
<keyword evidence="4" id="KW-0560">Oxidoreductase</keyword>
<feature type="binding site" evidence="6">
    <location>
        <position position="171"/>
    </location>
    <ligand>
        <name>pyrroloquinoline quinone</name>
        <dbReference type="ChEBI" id="CHEBI:58442"/>
    </ligand>
</feature>
<feature type="binding site" evidence="6">
    <location>
        <position position="215"/>
    </location>
    <ligand>
        <name>pyrroloquinoline quinone</name>
        <dbReference type="ChEBI" id="CHEBI:58442"/>
    </ligand>
</feature>
<proteinExistence type="inferred from homology"/>
<feature type="binding site" evidence="7">
    <location>
        <position position="342"/>
    </location>
    <ligand>
        <name>Ca(2+)</name>
        <dbReference type="ChEBI" id="CHEBI:29108"/>
    </ligand>
</feature>
<organism evidence="10 11">
    <name type="scientific">OM182 bacterium BACL3 MAG-120619-bin3</name>
    <dbReference type="NCBI Taxonomy" id="1655593"/>
    <lineage>
        <taxon>Bacteria</taxon>
        <taxon>Pseudomonadati</taxon>
        <taxon>Pseudomonadota</taxon>
        <taxon>Gammaproteobacteria</taxon>
        <taxon>OMG group</taxon>
        <taxon>OM182 clade</taxon>
    </lineage>
</organism>
<evidence type="ECO:0000256" key="7">
    <source>
        <dbReference type="PIRSR" id="PIRSR617512-3"/>
    </source>
</evidence>
<evidence type="ECO:0000256" key="6">
    <source>
        <dbReference type="PIRSR" id="PIRSR617512-2"/>
    </source>
</evidence>
<protein>
    <recommendedName>
        <fullName evidence="9">Pyrrolo-quinoline quinone repeat domain-containing protein</fullName>
    </recommendedName>
</protein>
<evidence type="ECO:0000313" key="10">
    <source>
        <dbReference type="EMBL" id="KRO79490.1"/>
    </source>
</evidence>
<sequence>MSRIHAITAICYLRSTLTASLRNRSAGARTLLCVLPFLFGTLTARAQSAAEEPFSTVITPDFGAVTWERLVAAESEPHNWLSYSGTHSSQRFSKLDAVNRYNVAQLEMKWAYQIPVIDRAETVPLVVDGIMFITEAPSNVVAVDARTGREYWRFDYQIPDDIRICCGRNNRGVALLGETLFMSTLDAHLVAIDARTGNLLWDVTVADYKAGYSKTAAPLIVKDKVITGIAGGEYGIRGFIDAYDAKTGELAWRTYAIPGEGEPGNDTWSGDSWKTGGAATWLTGSYDADLNLIYWGTGNPGPDWNGDVRLGDNLYSDSVLALNGDSGEIDWHFQFTPHDVHDYDSIQIPVLADIAIDGRDRKAMLWANRNGFFYTLDRSTGEFLKGKAYATQTWAQGLDAAGRPVRVAGMAPSYEGTLVAPPIVGATNWYSPAFSQQTGLFYVTAFDGEQEFFKRDQDYEEGESFTGGGGRYLKPMDAFHSAIRAIDPTTAEIVWEFPIMPRSSAGITTTAGGLLFSGSADGYFYALDAATGDELWHTSLGARVHAAPMTYAVDGKQFVTIASGNVLFTFGLPD</sequence>
<dbReference type="SUPFAM" id="SSF50998">
    <property type="entry name" value="Quinoprotein alcohol dehydrogenase-like"/>
    <property type="match status" value="1"/>
</dbReference>